<name>A0A167WJ18_9AGAM</name>
<proteinExistence type="predicted"/>
<evidence type="ECO:0000313" key="1">
    <source>
        <dbReference type="EMBL" id="KZP06156.1"/>
    </source>
</evidence>
<accession>A0A167WJ18</accession>
<protein>
    <submittedName>
        <fullName evidence="1">Uncharacterized protein</fullName>
    </submittedName>
</protein>
<sequence>MGKIFNDPPYPRECRQLRFFSNVYPWLPFTPTTPRFQGTLLRRLACSKAELAGNGWVEWRRHTWFMKDEIYEGWQELEIALATITQEILQFSKVTLPLEWEWFPLPSKYNYRCGHLGPERFKKSIMLARDAFVPLMAICSFAIAMTQNFRDTNPPWARRLLDIGVHPSFVQEL</sequence>
<dbReference type="OrthoDB" id="3237250at2759"/>
<dbReference type="AlphaFoldDB" id="A0A167WJ18"/>
<gene>
    <name evidence="1" type="ORF">FIBSPDRAFT_764847</name>
</gene>
<evidence type="ECO:0000313" key="2">
    <source>
        <dbReference type="Proteomes" id="UP000076532"/>
    </source>
</evidence>
<keyword evidence="2" id="KW-1185">Reference proteome</keyword>
<dbReference type="STRING" id="436010.A0A167WJ18"/>
<reference evidence="1 2" key="1">
    <citation type="journal article" date="2016" name="Mol. Biol. Evol.">
        <title>Comparative Genomics of Early-Diverging Mushroom-Forming Fungi Provides Insights into the Origins of Lignocellulose Decay Capabilities.</title>
        <authorList>
            <person name="Nagy L.G."/>
            <person name="Riley R."/>
            <person name="Tritt A."/>
            <person name="Adam C."/>
            <person name="Daum C."/>
            <person name="Floudas D."/>
            <person name="Sun H."/>
            <person name="Yadav J.S."/>
            <person name="Pangilinan J."/>
            <person name="Larsson K.H."/>
            <person name="Matsuura K."/>
            <person name="Barry K."/>
            <person name="Labutti K."/>
            <person name="Kuo R."/>
            <person name="Ohm R.A."/>
            <person name="Bhattacharya S.S."/>
            <person name="Shirouzu T."/>
            <person name="Yoshinaga Y."/>
            <person name="Martin F.M."/>
            <person name="Grigoriev I.V."/>
            <person name="Hibbett D.S."/>
        </authorList>
    </citation>
    <scope>NUCLEOTIDE SEQUENCE [LARGE SCALE GENOMIC DNA]</scope>
    <source>
        <strain evidence="1 2">CBS 109695</strain>
    </source>
</reference>
<feature type="non-terminal residue" evidence="1">
    <location>
        <position position="173"/>
    </location>
</feature>
<dbReference type="Proteomes" id="UP000076532">
    <property type="component" value="Unassembled WGS sequence"/>
</dbReference>
<dbReference type="EMBL" id="KV417801">
    <property type="protein sequence ID" value="KZP06156.1"/>
    <property type="molecule type" value="Genomic_DNA"/>
</dbReference>
<organism evidence="1 2">
    <name type="scientific">Athelia psychrophila</name>
    <dbReference type="NCBI Taxonomy" id="1759441"/>
    <lineage>
        <taxon>Eukaryota</taxon>
        <taxon>Fungi</taxon>
        <taxon>Dikarya</taxon>
        <taxon>Basidiomycota</taxon>
        <taxon>Agaricomycotina</taxon>
        <taxon>Agaricomycetes</taxon>
        <taxon>Agaricomycetidae</taxon>
        <taxon>Atheliales</taxon>
        <taxon>Atheliaceae</taxon>
        <taxon>Athelia</taxon>
    </lineage>
</organism>